<reference evidence="1" key="1">
    <citation type="submission" date="2018-02" db="EMBL/GenBank/DDBJ databases">
        <title>Rhizophora mucronata_Transcriptome.</title>
        <authorList>
            <person name="Meera S.P."/>
            <person name="Sreeshan A."/>
            <person name="Augustine A."/>
        </authorList>
    </citation>
    <scope>NUCLEOTIDE SEQUENCE</scope>
    <source>
        <tissue evidence="1">Leaf</tissue>
    </source>
</reference>
<protein>
    <submittedName>
        <fullName evidence="1">Uncharacterized protein</fullName>
    </submittedName>
</protein>
<dbReference type="AlphaFoldDB" id="A0A2P2NXF3"/>
<organism evidence="1">
    <name type="scientific">Rhizophora mucronata</name>
    <name type="common">Asiatic mangrove</name>
    <dbReference type="NCBI Taxonomy" id="61149"/>
    <lineage>
        <taxon>Eukaryota</taxon>
        <taxon>Viridiplantae</taxon>
        <taxon>Streptophyta</taxon>
        <taxon>Embryophyta</taxon>
        <taxon>Tracheophyta</taxon>
        <taxon>Spermatophyta</taxon>
        <taxon>Magnoliopsida</taxon>
        <taxon>eudicotyledons</taxon>
        <taxon>Gunneridae</taxon>
        <taxon>Pentapetalae</taxon>
        <taxon>rosids</taxon>
        <taxon>fabids</taxon>
        <taxon>Malpighiales</taxon>
        <taxon>Rhizophoraceae</taxon>
        <taxon>Rhizophora</taxon>
    </lineage>
</organism>
<dbReference type="EMBL" id="GGEC01066732">
    <property type="protein sequence ID" value="MBX47216.1"/>
    <property type="molecule type" value="Transcribed_RNA"/>
</dbReference>
<evidence type="ECO:0000313" key="1">
    <source>
        <dbReference type="EMBL" id="MBX47216.1"/>
    </source>
</evidence>
<name>A0A2P2NXF3_RHIMU</name>
<sequence>MICKCLLKSFIYQIWQPYQSFQMYQLISSIHKFSALCDHTVKLRAK</sequence>
<accession>A0A2P2NXF3</accession>
<proteinExistence type="predicted"/>